<keyword evidence="1" id="KW-0808">Transferase</keyword>
<dbReference type="AlphaFoldDB" id="A0A3G1IV11"/>
<dbReference type="Pfam" id="PF00583">
    <property type="entry name" value="Acetyltransf_1"/>
    <property type="match status" value="1"/>
</dbReference>
<evidence type="ECO:0000259" key="3">
    <source>
        <dbReference type="PROSITE" id="PS51186"/>
    </source>
</evidence>
<proteinExistence type="predicted"/>
<dbReference type="InterPro" id="IPR000182">
    <property type="entry name" value="GNAT_dom"/>
</dbReference>
<keyword evidence="4" id="KW-0934">Plastid</keyword>
<name>A0A3G1IV11_9EUKA</name>
<dbReference type="GO" id="GO:0008080">
    <property type="term" value="F:N-acetyltransferase activity"/>
    <property type="evidence" value="ECO:0007669"/>
    <property type="project" value="InterPro"/>
</dbReference>
<evidence type="ECO:0000256" key="1">
    <source>
        <dbReference type="ARBA" id="ARBA00022679"/>
    </source>
</evidence>
<evidence type="ECO:0000313" key="4">
    <source>
        <dbReference type="EMBL" id="ASQ39868.1"/>
    </source>
</evidence>
<sequence>MLKQKILLKSFQKNKNLIYLYLNCNQVLKTKDIKELSLAVGWSNRNWNKVKKAIKNSSFIITLWYRFNIRKQLVGFLRVVSDNTFNAVIWDVMIHPRFQKKNLGKFLINYTIRELRKKGIKNIALFSYQKAINFYFCLNFQFSRSKKEALIKKPRKFQNVHKD</sequence>
<accession>A0A3G1IV11</accession>
<dbReference type="CDD" id="cd04301">
    <property type="entry name" value="NAT_SF"/>
    <property type="match status" value="1"/>
</dbReference>
<dbReference type="Gene3D" id="3.40.630.30">
    <property type="match status" value="1"/>
</dbReference>
<protein>
    <recommendedName>
        <fullName evidence="3">N-acetyltransferase domain-containing protein</fullName>
    </recommendedName>
</protein>
<dbReference type="GO" id="GO:0005737">
    <property type="term" value="C:cytoplasm"/>
    <property type="evidence" value="ECO:0007669"/>
    <property type="project" value="TreeGrafter"/>
</dbReference>
<dbReference type="InterPro" id="IPR045039">
    <property type="entry name" value="NSI-like"/>
</dbReference>
<evidence type="ECO:0000256" key="2">
    <source>
        <dbReference type="ARBA" id="ARBA00023315"/>
    </source>
</evidence>
<geneLocation type="plastid" evidence="4"/>
<keyword evidence="2" id="KW-0012">Acyltransferase</keyword>
<dbReference type="InterPro" id="IPR016181">
    <property type="entry name" value="Acyl_CoA_acyltransferase"/>
</dbReference>
<dbReference type="PANTHER" id="PTHR43626">
    <property type="entry name" value="ACYL-COA N-ACYLTRANSFERASE"/>
    <property type="match status" value="1"/>
</dbReference>
<dbReference type="SUPFAM" id="SSF55729">
    <property type="entry name" value="Acyl-CoA N-acyltransferases (Nat)"/>
    <property type="match status" value="1"/>
</dbReference>
<reference evidence="4" key="1">
    <citation type="submission" date="2017-05" db="EMBL/GenBank/DDBJ databases">
        <title>Plastid comparative genomics reveals ancient divergence between Glaucophyte genera.</title>
        <authorList>
            <person name="Figueroa-Martinez F.J."/>
            <person name="Jackson C."/>
            <person name="Reyes-Prieto A."/>
        </authorList>
    </citation>
    <scope>NUCLEOTIDE SEQUENCE</scope>
    <source>
        <strain evidence="4">BBH</strain>
    </source>
</reference>
<dbReference type="EMBL" id="MF167424">
    <property type="protein sequence ID" value="ASQ39868.1"/>
    <property type="molecule type" value="Genomic_DNA"/>
</dbReference>
<dbReference type="PROSITE" id="PS51186">
    <property type="entry name" value="GNAT"/>
    <property type="match status" value="1"/>
</dbReference>
<organism evidence="4">
    <name type="scientific">Glaucocystis sp. BBH</name>
    <dbReference type="NCBI Taxonomy" id="2023628"/>
    <lineage>
        <taxon>Eukaryota</taxon>
        <taxon>Glaucocystophyceae</taxon>
        <taxon>Glaucocystales</taxon>
        <taxon>Glaucocystaceae</taxon>
        <taxon>Glaucocystis</taxon>
    </lineage>
</organism>
<dbReference type="PANTHER" id="PTHR43626:SF4">
    <property type="entry name" value="GCN5-RELATED N-ACETYLTRANSFERASE 2, CHLOROPLASTIC"/>
    <property type="match status" value="1"/>
</dbReference>
<gene>
    <name evidence="4" type="primary">ycf52</name>
</gene>
<feature type="domain" description="N-acetyltransferase" evidence="3">
    <location>
        <begin position="19"/>
        <end position="156"/>
    </location>
</feature>